<evidence type="ECO:0000259" key="1">
    <source>
        <dbReference type="PROSITE" id="PS50913"/>
    </source>
</evidence>
<dbReference type="Proteomes" id="UP000785679">
    <property type="component" value="Unassembled WGS sequence"/>
</dbReference>
<feature type="domain" description="GRIP" evidence="1">
    <location>
        <begin position="9"/>
        <end position="62"/>
    </location>
</feature>
<keyword evidence="3" id="KW-1185">Reference proteome</keyword>
<dbReference type="OrthoDB" id="301591at2759"/>
<dbReference type="EMBL" id="RRYP01035383">
    <property type="protein sequence ID" value="TNV70592.1"/>
    <property type="molecule type" value="Genomic_DNA"/>
</dbReference>
<organism evidence="2 3">
    <name type="scientific">Halteria grandinella</name>
    <dbReference type="NCBI Taxonomy" id="5974"/>
    <lineage>
        <taxon>Eukaryota</taxon>
        <taxon>Sar</taxon>
        <taxon>Alveolata</taxon>
        <taxon>Ciliophora</taxon>
        <taxon>Intramacronucleata</taxon>
        <taxon>Spirotrichea</taxon>
        <taxon>Stichotrichia</taxon>
        <taxon>Sporadotrichida</taxon>
        <taxon>Halteriidae</taxon>
        <taxon>Halteria</taxon>
    </lineage>
</organism>
<accession>A0A8J8STN0</accession>
<name>A0A8J8STN0_HALGN</name>
<dbReference type="AlphaFoldDB" id="A0A8J8STN0"/>
<sequence>MLAGAIGAGATEQQQKDYIKNVFIKYLEYLANANEKEALTLEKVLFTVLQATDKDVELIEKARMKSQSGFWSYFSSSQLGSIVARPLQVKGASGLNKSSNLKDTSAISSTSSAEDMNGVSSVVIDNRKYFNINL</sequence>
<comment type="caution">
    <text evidence="2">The sequence shown here is derived from an EMBL/GenBank/DDBJ whole genome shotgun (WGS) entry which is preliminary data.</text>
</comment>
<evidence type="ECO:0000313" key="2">
    <source>
        <dbReference type="EMBL" id="TNV70592.1"/>
    </source>
</evidence>
<gene>
    <name evidence="2" type="ORF">FGO68_gene4632</name>
</gene>
<proteinExistence type="predicted"/>
<reference evidence="2" key="1">
    <citation type="submission" date="2019-06" db="EMBL/GenBank/DDBJ databases">
        <authorList>
            <person name="Zheng W."/>
        </authorList>
    </citation>
    <scope>NUCLEOTIDE SEQUENCE</scope>
    <source>
        <strain evidence="2">QDHG01</strain>
    </source>
</reference>
<dbReference type="PROSITE" id="PS50913">
    <property type="entry name" value="GRIP"/>
    <property type="match status" value="1"/>
</dbReference>
<dbReference type="InterPro" id="IPR000237">
    <property type="entry name" value="GRIP_dom"/>
</dbReference>
<evidence type="ECO:0000313" key="3">
    <source>
        <dbReference type="Proteomes" id="UP000785679"/>
    </source>
</evidence>
<protein>
    <recommendedName>
        <fullName evidence="1">GRIP domain-containing protein</fullName>
    </recommendedName>
</protein>